<evidence type="ECO:0000256" key="1">
    <source>
        <dbReference type="SAM" id="MobiDB-lite"/>
    </source>
</evidence>
<keyword evidence="4" id="KW-1185">Reference proteome</keyword>
<gene>
    <name evidence="3" type="ORF">O6P43_011855</name>
</gene>
<feature type="compositionally biased region" description="Polar residues" evidence="1">
    <location>
        <begin position="369"/>
        <end position="399"/>
    </location>
</feature>
<dbReference type="EMBL" id="JARAOO010000005">
    <property type="protein sequence ID" value="KAJ7967617.1"/>
    <property type="molecule type" value="Genomic_DNA"/>
</dbReference>
<feature type="transmembrane region" description="Helical" evidence="2">
    <location>
        <begin position="20"/>
        <end position="37"/>
    </location>
</feature>
<feature type="compositionally biased region" description="Basic and acidic residues" evidence="1">
    <location>
        <begin position="95"/>
        <end position="142"/>
    </location>
</feature>
<dbReference type="AlphaFoldDB" id="A0AAD7PU83"/>
<sequence>MIKRLPSRNNRSKGVKLKHVLQICLLLGVCFWLIYQVKHSHDKKKEYEEKDAKTSVRTQSDDHILKFGRKDLPRVDEVTNKNEEEEEDETVGEVEENKHGEREEDNKNEAEEQEEENHHDVEEQEEEEKKSEETEDGGRGGGDDEIDEKEQEKSEAEADRDEEFIGEEKEKEEGGEKETENSEDGEKEGSVENQNAHEAREEHYKGDDASSAVAHDTNTVNTETEKVSSENSNNLEQMHKPNGTEETNRNENDMEFKVTEGERTKTGPSLNATAGEEIGNSSLSTLDGSHPNTTIMTNNADHLETSSNMTVLTAEASINTTGFSADIYTSSQAQHNGIEILSESTHNATVNGTIAGDVKNVLNNNTVSKEGVSESNLTASIGTENGDTAEGQSSNSQNGEPEKIIRFEETNGAENNSILSHTSNNTDAAEDEKSKGNTEQGETEQSSESSANGDSDAVQHNPIDFSDSHNHQDEAKARIDLGTLPDIKTEVDNNEETEAE</sequence>
<feature type="compositionally biased region" description="Basic and acidic residues" evidence="1">
    <location>
        <begin position="187"/>
        <end position="208"/>
    </location>
</feature>
<evidence type="ECO:0000313" key="4">
    <source>
        <dbReference type="Proteomes" id="UP001163823"/>
    </source>
</evidence>
<feature type="compositionally biased region" description="Basic and acidic residues" evidence="1">
    <location>
        <begin position="400"/>
        <end position="409"/>
    </location>
</feature>
<keyword evidence="2" id="KW-0812">Transmembrane</keyword>
<feature type="compositionally biased region" description="Low complexity" evidence="1">
    <location>
        <begin position="438"/>
        <end position="450"/>
    </location>
</feature>
<feature type="compositionally biased region" description="Basic and acidic residues" evidence="1">
    <location>
        <begin position="237"/>
        <end position="251"/>
    </location>
</feature>
<protein>
    <submittedName>
        <fullName evidence="3">Dentin sialophosphoprotein-like</fullName>
    </submittedName>
</protein>
<feature type="region of interest" description="Disordered" evidence="1">
    <location>
        <begin position="369"/>
        <end position="500"/>
    </location>
</feature>
<comment type="caution">
    <text evidence="3">The sequence shown here is derived from an EMBL/GenBank/DDBJ whole genome shotgun (WGS) entry which is preliminary data.</text>
</comment>
<feature type="compositionally biased region" description="Acidic residues" evidence="1">
    <location>
        <begin position="83"/>
        <end position="94"/>
    </location>
</feature>
<organism evidence="3 4">
    <name type="scientific">Quillaja saponaria</name>
    <name type="common">Soap bark tree</name>
    <dbReference type="NCBI Taxonomy" id="32244"/>
    <lineage>
        <taxon>Eukaryota</taxon>
        <taxon>Viridiplantae</taxon>
        <taxon>Streptophyta</taxon>
        <taxon>Embryophyta</taxon>
        <taxon>Tracheophyta</taxon>
        <taxon>Spermatophyta</taxon>
        <taxon>Magnoliopsida</taxon>
        <taxon>eudicotyledons</taxon>
        <taxon>Gunneridae</taxon>
        <taxon>Pentapetalae</taxon>
        <taxon>rosids</taxon>
        <taxon>fabids</taxon>
        <taxon>Fabales</taxon>
        <taxon>Quillajaceae</taxon>
        <taxon>Quillaja</taxon>
    </lineage>
</organism>
<feature type="compositionally biased region" description="Basic and acidic residues" evidence="1">
    <location>
        <begin position="466"/>
        <end position="479"/>
    </location>
</feature>
<dbReference type="KEGG" id="qsa:O6P43_011855"/>
<keyword evidence="2" id="KW-1133">Transmembrane helix</keyword>
<evidence type="ECO:0000313" key="3">
    <source>
        <dbReference type="EMBL" id="KAJ7967617.1"/>
    </source>
</evidence>
<dbReference type="PANTHER" id="PTHR33700">
    <property type="entry name" value="MYB-LIKE PROTEIN X"/>
    <property type="match status" value="1"/>
</dbReference>
<proteinExistence type="predicted"/>
<dbReference type="Proteomes" id="UP001163823">
    <property type="component" value="Chromosome 5"/>
</dbReference>
<dbReference type="PANTHER" id="PTHR33700:SF4">
    <property type="entry name" value="MYB-LIKE PROTEIN X"/>
    <property type="match status" value="1"/>
</dbReference>
<feature type="compositionally biased region" description="Basic and acidic residues" evidence="1">
    <location>
        <begin position="166"/>
        <end position="180"/>
    </location>
</feature>
<evidence type="ECO:0000256" key="2">
    <source>
        <dbReference type="SAM" id="Phobius"/>
    </source>
</evidence>
<name>A0AAD7PU83_QUISA</name>
<reference evidence="3" key="1">
    <citation type="journal article" date="2023" name="Science">
        <title>Elucidation of the pathway for biosynthesis of saponin adjuvants from the soapbark tree.</title>
        <authorList>
            <person name="Reed J."/>
            <person name="Orme A."/>
            <person name="El-Demerdash A."/>
            <person name="Owen C."/>
            <person name="Martin L.B.B."/>
            <person name="Misra R.C."/>
            <person name="Kikuchi S."/>
            <person name="Rejzek M."/>
            <person name="Martin A.C."/>
            <person name="Harkess A."/>
            <person name="Leebens-Mack J."/>
            <person name="Louveau T."/>
            <person name="Stephenson M.J."/>
            <person name="Osbourn A."/>
        </authorList>
    </citation>
    <scope>NUCLEOTIDE SEQUENCE</scope>
    <source>
        <strain evidence="3">S10</strain>
    </source>
</reference>
<keyword evidence="2" id="KW-0472">Membrane</keyword>
<feature type="region of interest" description="Disordered" evidence="1">
    <location>
        <begin position="43"/>
        <end position="251"/>
    </location>
</feature>
<feature type="compositionally biased region" description="Polar residues" evidence="1">
    <location>
        <begin position="412"/>
        <end position="427"/>
    </location>
</feature>
<feature type="compositionally biased region" description="Basic and acidic residues" evidence="1">
    <location>
        <begin position="43"/>
        <end position="82"/>
    </location>
</feature>
<accession>A0AAD7PU83</accession>